<dbReference type="InterPro" id="IPR029058">
    <property type="entry name" value="AB_hydrolase_fold"/>
</dbReference>
<keyword evidence="2" id="KW-0378">Hydrolase</keyword>
<dbReference type="InterPro" id="IPR022742">
    <property type="entry name" value="Hydrolase_4"/>
</dbReference>
<dbReference type="PIRSF" id="PIRSF017388">
    <property type="entry name" value="Esterase_lipase"/>
    <property type="match status" value="1"/>
</dbReference>
<accession>A0A9D1MQE6</accession>
<dbReference type="InterPro" id="IPR051044">
    <property type="entry name" value="MAG_DAG_Lipase"/>
</dbReference>
<dbReference type="SUPFAM" id="SSF53474">
    <property type="entry name" value="alpha/beta-Hydrolases"/>
    <property type="match status" value="1"/>
</dbReference>
<protein>
    <submittedName>
        <fullName evidence="2">Alpha/beta fold hydrolase</fullName>
    </submittedName>
</protein>
<dbReference type="Gene3D" id="3.40.50.1820">
    <property type="entry name" value="alpha/beta hydrolase"/>
    <property type="match status" value="1"/>
</dbReference>
<dbReference type="Pfam" id="PF12146">
    <property type="entry name" value="Hydrolase_4"/>
    <property type="match status" value="1"/>
</dbReference>
<feature type="domain" description="Serine aminopeptidase S33" evidence="1">
    <location>
        <begin position="16"/>
        <end position="226"/>
    </location>
</feature>
<dbReference type="Proteomes" id="UP000824099">
    <property type="component" value="Unassembled WGS sequence"/>
</dbReference>
<reference evidence="2" key="1">
    <citation type="submission" date="2020-10" db="EMBL/GenBank/DDBJ databases">
        <authorList>
            <person name="Gilroy R."/>
        </authorList>
    </citation>
    <scope>NUCLEOTIDE SEQUENCE</scope>
    <source>
        <strain evidence="2">CHK160-1198</strain>
    </source>
</reference>
<proteinExistence type="predicted"/>
<reference evidence="2" key="2">
    <citation type="journal article" date="2021" name="PeerJ">
        <title>Extensive microbial diversity within the chicken gut microbiome revealed by metagenomics and culture.</title>
        <authorList>
            <person name="Gilroy R."/>
            <person name="Ravi A."/>
            <person name="Getino M."/>
            <person name="Pursley I."/>
            <person name="Horton D.L."/>
            <person name="Alikhan N.F."/>
            <person name="Baker D."/>
            <person name="Gharbi K."/>
            <person name="Hall N."/>
            <person name="Watson M."/>
            <person name="Adriaenssens E.M."/>
            <person name="Foster-Nyarko E."/>
            <person name="Jarju S."/>
            <person name="Secka A."/>
            <person name="Antonio M."/>
            <person name="Oren A."/>
            <person name="Chaudhuri R.R."/>
            <person name="La Ragione R."/>
            <person name="Hildebrand F."/>
            <person name="Pallen M.J."/>
        </authorList>
    </citation>
    <scope>NUCLEOTIDE SEQUENCE</scope>
    <source>
        <strain evidence="2">CHK160-1198</strain>
    </source>
</reference>
<sequence>MKIMDGAEQYYWPSGKQGVLLIHGYTGSPAELKLLGEFLYQAGYSVLGVRLPGHGTTPEELNSTTWHDWYAKVMECYLEIQKDCREVSVIGLSMGALLAMKLASEQKIDKAVFLSAPIYIYDKRIPLVFLAKNFIKWIKKGKRSYSVPEQYNVAYSVMPLKALDSLLRLIKHIKKDVLKKITRPCLIIQSKKEHTVRPESADYIFQKIRSKQKKLLWVEQGGHILTLSDERKQVFFSIKQFLEE</sequence>
<evidence type="ECO:0000313" key="3">
    <source>
        <dbReference type="Proteomes" id="UP000824099"/>
    </source>
</evidence>
<comment type="caution">
    <text evidence="2">The sequence shown here is derived from an EMBL/GenBank/DDBJ whole genome shotgun (WGS) entry which is preliminary data.</text>
</comment>
<dbReference type="GO" id="GO:0052689">
    <property type="term" value="F:carboxylic ester hydrolase activity"/>
    <property type="evidence" value="ECO:0007669"/>
    <property type="project" value="InterPro"/>
</dbReference>
<name>A0A9D1MQE6_9FIRM</name>
<organism evidence="2 3">
    <name type="scientific">Candidatus Avacidaminococcus intestinavium</name>
    <dbReference type="NCBI Taxonomy" id="2840684"/>
    <lineage>
        <taxon>Bacteria</taxon>
        <taxon>Bacillati</taxon>
        <taxon>Bacillota</taxon>
        <taxon>Negativicutes</taxon>
        <taxon>Acidaminococcales</taxon>
        <taxon>Acidaminococcaceae</taxon>
        <taxon>Acidaminococcaceae incertae sedis</taxon>
        <taxon>Candidatus Avacidaminococcus</taxon>
    </lineage>
</organism>
<evidence type="ECO:0000259" key="1">
    <source>
        <dbReference type="Pfam" id="PF12146"/>
    </source>
</evidence>
<dbReference type="InterPro" id="IPR012354">
    <property type="entry name" value="Esterase_lipase"/>
</dbReference>
<evidence type="ECO:0000313" key="2">
    <source>
        <dbReference type="EMBL" id="HIU64502.1"/>
    </source>
</evidence>
<dbReference type="EMBL" id="DVNI01000092">
    <property type="protein sequence ID" value="HIU64502.1"/>
    <property type="molecule type" value="Genomic_DNA"/>
</dbReference>
<gene>
    <name evidence="2" type="ORF">IAB06_05670</name>
</gene>
<dbReference type="AlphaFoldDB" id="A0A9D1MQE6"/>
<dbReference type="PANTHER" id="PTHR11614">
    <property type="entry name" value="PHOSPHOLIPASE-RELATED"/>
    <property type="match status" value="1"/>
</dbReference>